<evidence type="ECO:0000313" key="2">
    <source>
        <dbReference type="EMBL" id="GAA1110531.1"/>
    </source>
</evidence>
<sequence length="155" mass="15939">MTEPKARVLKVRDVPVAPDGGRPMTHTATAERCRRWNRLAVLLTASVLLGLACSLCAKAADGRFVTAPLAACLDSPGLPAAALAAAWAGVVLGGGALAVIPVLLRTGTRGLPGEQPLLVPLLQTMVTVGVLCLAAEAMTLHALLPHIGPHHARCL</sequence>
<feature type="transmembrane region" description="Helical" evidence="1">
    <location>
        <begin position="39"/>
        <end position="60"/>
    </location>
</feature>
<comment type="caution">
    <text evidence="2">The sequence shown here is derived from an EMBL/GenBank/DDBJ whole genome shotgun (WGS) entry which is preliminary data.</text>
</comment>
<proteinExistence type="predicted"/>
<gene>
    <name evidence="2" type="ORF">GCM10009663_60010</name>
</gene>
<dbReference type="EMBL" id="BAAALD010000079">
    <property type="protein sequence ID" value="GAA1110531.1"/>
    <property type="molecule type" value="Genomic_DNA"/>
</dbReference>
<keyword evidence="1" id="KW-0812">Transmembrane</keyword>
<feature type="transmembrane region" description="Helical" evidence="1">
    <location>
        <begin position="80"/>
        <end position="104"/>
    </location>
</feature>
<dbReference type="Proteomes" id="UP001499987">
    <property type="component" value="Unassembled WGS sequence"/>
</dbReference>
<feature type="transmembrane region" description="Helical" evidence="1">
    <location>
        <begin position="116"/>
        <end position="138"/>
    </location>
</feature>
<evidence type="ECO:0000313" key="3">
    <source>
        <dbReference type="Proteomes" id="UP001499987"/>
    </source>
</evidence>
<evidence type="ECO:0000256" key="1">
    <source>
        <dbReference type="SAM" id="Phobius"/>
    </source>
</evidence>
<reference evidence="2 3" key="1">
    <citation type="journal article" date="2019" name="Int. J. Syst. Evol. Microbiol.">
        <title>The Global Catalogue of Microorganisms (GCM) 10K type strain sequencing project: providing services to taxonomists for standard genome sequencing and annotation.</title>
        <authorList>
            <consortium name="The Broad Institute Genomics Platform"/>
            <consortium name="The Broad Institute Genome Sequencing Center for Infectious Disease"/>
            <person name="Wu L."/>
            <person name="Ma J."/>
        </authorList>
    </citation>
    <scope>NUCLEOTIDE SEQUENCE [LARGE SCALE GENOMIC DNA]</scope>
    <source>
        <strain evidence="2 3">JCM 13002</strain>
    </source>
</reference>
<keyword evidence="1" id="KW-1133">Transmembrane helix</keyword>
<accession>A0ABN1TZZ5</accession>
<keyword evidence="3" id="KW-1185">Reference proteome</keyword>
<name>A0ABN1TZZ5_9ACTN</name>
<protein>
    <submittedName>
        <fullName evidence="2">Uncharacterized protein</fullName>
    </submittedName>
</protein>
<organism evidence="2 3">
    <name type="scientific">Kitasatospora arboriphila</name>
    <dbReference type="NCBI Taxonomy" id="258052"/>
    <lineage>
        <taxon>Bacteria</taxon>
        <taxon>Bacillati</taxon>
        <taxon>Actinomycetota</taxon>
        <taxon>Actinomycetes</taxon>
        <taxon>Kitasatosporales</taxon>
        <taxon>Streptomycetaceae</taxon>
        <taxon>Kitasatospora</taxon>
    </lineage>
</organism>
<keyword evidence="1" id="KW-0472">Membrane</keyword>